<dbReference type="InParanoid" id="C1FDK7"/>
<gene>
    <name evidence="6" type="primary">BBS9</name>
    <name evidence="6" type="ORF">MICPUN_55060</name>
</gene>
<evidence type="ECO:0000259" key="1">
    <source>
        <dbReference type="Pfam" id="PF14727"/>
    </source>
</evidence>
<evidence type="ECO:0000313" key="6">
    <source>
        <dbReference type="EMBL" id="ACO68808.1"/>
    </source>
</evidence>
<dbReference type="InterPro" id="IPR028074">
    <property type="entry name" value="PHTB1_GAE_dom"/>
</dbReference>
<feature type="domain" description="PTHB1 N-terminal" evidence="1">
    <location>
        <begin position="1"/>
        <end position="380"/>
    </location>
</feature>
<dbReference type="EMBL" id="CP001574">
    <property type="protein sequence ID" value="ACO68808.1"/>
    <property type="molecule type" value="Genomic_DNA"/>
</dbReference>
<evidence type="ECO:0000313" key="7">
    <source>
        <dbReference type="Proteomes" id="UP000002009"/>
    </source>
</evidence>
<dbReference type="AlphaFoldDB" id="C1FDK7"/>
<feature type="domain" description="PTHB1 hairpin" evidence="4">
    <location>
        <begin position="666"/>
        <end position="768"/>
    </location>
</feature>
<dbReference type="Pfam" id="PF14728">
    <property type="entry name" value="PTHB1_GAE"/>
    <property type="match status" value="1"/>
</dbReference>
<dbReference type="STRING" id="296587.C1FDK7"/>
<dbReference type="KEGG" id="mis:MICPUN_55060"/>
<feature type="domain" description="PTHB1 C-terminal helix bundle" evidence="5">
    <location>
        <begin position="771"/>
        <end position="855"/>
    </location>
</feature>
<dbReference type="OMA" id="VPVEDWT"/>
<reference evidence="6 7" key="1">
    <citation type="journal article" date="2009" name="Science">
        <title>Green evolution and dynamic adaptations revealed by genomes of the marine picoeukaryotes Micromonas.</title>
        <authorList>
            <person name="Worden A.Z."/>
            <person name="Lee J.H."/>
            <person name="Mock T."/>
            <person name="Rouze P."/>
            <person name="Simmons M.P."/>
            <person name="Aerts A.L."/>
            <person name="Allen A.E."/>
            <person name="Cuvelier M.L."/>
            <person name="Derelle E."/>
            <person name="Everett M.V."/>
            <person name="Foulon E."/>
            <person name="Grimwood J."/>
            <person name="Gundlach H."/>
            <person name="Henrissat B."/>
            <person name="Napoli C."/>
            <person name="McDonald S.M."/>
            <person name="Parker M.S."/>
            <person name="Rombauts S."/>
            <person name="Salamov A."/>
            <person name="Von Dassow P."/>
            <person name="Badger J.H."/>
            <person name="Coutinho P.M."/>
            <person name="Demir E."/>
            <person name="Dubchak I."/>
            <person name="Gentemann C."/>
            <person name="Eikrem W."/>
            <person name="Gready J.E."/>
            <person name="John U."/>
            <person name="Lanier W."/>
            <person name="Lindquist E.A."/>
            <person name="Lucas S."/>
            <person name="Mayer K.F."/>
            <person name="Moreau H."/>
            <person name="Not F."/>
            <person name="Otillar R."/>
            <person name="Panaud O."/>
            <person name="Pangilinan J."/>
            <person name="Paulsen I."/>
            <person name="Piegu B."/>
            <person name="Poliakov A."/>
            <person name="Robbens S."/>
            <person name="Schmutz J."/>
            <person name="Toulza E."/>
            <person name="Wyss T."/>
            <person name="Zelensky A."/>
            <person name="Zhou K."/>
            <person name="Armbrust E.V."/>
            <person name="Bhattacharya D."/>
            <person name="Goodenough U.W."/>
            <person name="Van de Peer Y."/>
            <person name="Grigoriev I.V."/>
        </authorList>
    </citation>
    <scope>NUCLEOTIDE SEQUENCE [LARGE SCALE GENOMIC DNA]</scope>
    <source>
        <strain evidence="7">RCC299 / NOUM17</strain>
    </source>
</reference>
<name>C1FDK7_MICCC</name>
<dbReference type="PANTHER" id="PTHR20991">
    <property type="entry name" value="PARATHYROID HORMONE-RESPONSIVE B1 GENE"/>
    <property type="match status" value="1"/>
</dbReference>
<dbReference type="InterPro" id="IPR026511">
    <property type="entry name" value="PTHB1"/>
</dbReference>
<dbReference type="InterPro" id="IPR055364">
    <property type="entry name" value="PTHB1_CtH_dom"/>
</dbReference>
<dbReference type="InterPro" id="IPR028073">
    <property type="entry name" value="PHTB1_N_dom"/>
</dbReference>
<dbReference type="Proteomes" id="UP000002009">
    <property type="component" value="Chromosome 1"/>
</dbReference>
<keyword evidence="7" id="KW-1185">Reference proteome</keyword>
<dbReference type="InterPro" id="IPR055363">
    <property type="entry name" value="PTHB1_hp_dom"/>
</dbReference>
<dbReference type="PANTHER" id="PTHR20991:SF0">
    <property type="entry name" value="PROTEIN PTHB1"/>
    <property type="match status" value="1"/>
</dbReference>
<evidence type="ECO:0000259" key="5">
    <source>
        <dbReference type="Pfam" id="PF23339"/>
    </source>
</evidence>
<organism evidence="6 7">
    <name type="scientific">Micromonas commoda (strain RCC299 / NOUM17 / CCMP2709)</name>
    <name type="common">Picoplanktonic green alga</name>
    <dbReference type="NCBI Taxonomy" id="296587"/>
    <lineage>
        <taxon>Eukaryota</taxon>
        <taxon>Viridiplantae</taxon>
        <taxon>Chlorophyta</taxon>
        <taxon>Mamiellophyceae</taxon>
        <taxon>Mamiellales</taxon>
        <taxon>Mamiellaceae</taxon>
        <taxon>Micromonas</taxon>
    </lineage>
</organism>
<feature type="domain" description="PTHB1 platform" evidence="3">
    <location>
        <begin position="547"/>
        <end position="662"/>
    </location>
</feature>
<dbReference type="Pfam" id="PF23338">
    <property type="entry name" value="PTHB1_hp"/>
    <property type="match status" value="1"/>
</dbReference>
<evidence type="ECO:0000259" key="3">
    <source>
        <dbReference type="Pfam" id="PF23337"/>
    </source>
</evidence>
<dbReference type="OrthoDB" id="10262646at2759"/>
<dbReference type="RefSeq" id="XP_002507550.1">
    <property type="nucleotide sequence ID" value="XM_002507504.1"/>
</dbReference>
<dbReference type="InterPro" id="IPR055362">
    <property type="entry name" value="PTHB1_pf_dom"/>
</dbReference>
<proteinExistence type="predicted"/>
<evidence type="ECO:0000259" key="2">
    <source>
        <dbReference type="Pfam" id="PF14728"/>
    </source>
</evidence>
<dbReference type="eggNOG" id="KOG3679">
    <property type="taxonomic scope" value="Eukaryota"/>
</dbReference>
<accession>C1FDK7</accession>
<feature type="domain" description="PTHB1 GAE" evidence="2">
    <location>
        <begin position="454"/>
        <end position="544"/>
    </location>
</feature>
<dbReference type="GeneID" id="8250080"/>
<dbReference type="GO" id="GO:0060271">
    <property type="term" value="P:cilium assembly"/>
    <property type="evidence" value="ECO:0007669"/>
    <property type="project" value="TreeGrafter"/>
</dbReference>
<dbReference type="Pfam" id="PF23339">
    <property type="entry name" value="PTHB1_CtH"/>
    <property type="match status" value="1"/>
</dbReference>
<dbReference type="GO" id="GO:0034464">
    <property type="term" value="C:BBSome"/>
    <property type="evidence" value="ECO:0007669"/>
    <property type="project" value="InterPro"/>
</dbReference>
<dbReference type="GO" id="GO:0016020">
    <property type="term" value="C:membrane"/>
    <property type="evidence" value="ECO:0007669"/>
    <property type="project" value="TreeGrafter"/>
</dbReference>
<evidence type="ECO:0000259" key="4">
    <source>
        <dbReference type="Pfam" id="PF23338"/>
    </source>
</evidence>
<protein>
    <submittedName>
        <fullName evidence="6">Bardet-biedl syndrome 9</fullName>
    </submittedName>
</protein>
<dbReference type="Pfam" id="PF23337">
    <property type="entry name" value="PTHB1_pf"/>
    <property type="match status" value="1"/>
</dbReference>
<sequence length="861" mass="95421">MSVFKARELWCSTCDAREIFKGGCLAIGPPDAFNQRGVTIFVASISGILRVFLLHGEGHAVNNLILETDLKLPVIQIEFGLFGEGGDEASIVILHPHKLVICTLQVDEAAARDNLLHLLPLKIHRFKETGGQISAYNMVIGRFGGAATNRICVQSFDGKLSFYDGEVLTLVFRLENVLLPGPLAYAQQDDVLLIASSSFELRCYQFTDVASRLSRDSCQAGFDTTRGEFVVRQHWRLCIGEPVLQILPVSNNSADTRESARGKQSFDINPCNDVIVLAEKSIFVVSISGALKTQRRLDFVPTACRVLSLSLGGSIGHFGVVVADSTGSIMVFRDSQLLWTSKLPVKPVDLIVSYFPDTFGHIIALGRDAVLSISCLGTLPHDTSIRGHERNEVSYQMIDKEYGELCSDPFKRSSDAFATRAQQVEISVRFQKNTAYDVSEPTETHYESFFASSNVLTLQVSVLYSGSGTLDDVGVSIVLPHPVVAARSTYVIPSLRGGTPEIICIHLRACGIRSRASIPASNVAVIMASYCTHTIENSISTQEVQLPLSLFCVVALPMKTAKHKITIEINRSLPCLMDLFKDMIPIPQMDDVMTTTGNALGFQFHNGVNVTIVTSKTAGRFRIQSSDFNAIWLLLSEFIYRLWAHVDLQTTSSSMDAPLKISLQEPLPLQNLFEIIEEYYSTKLECDMDNINISSYAHSFRAVQKQLLFWLKSKYPVSVSHLGDLLDMIVPSFDAVSENIRKREKGFSLVRQRLAAAIQLLMNLVQHRFDMDVDQLRVLRSHIPTVSHVSLDHGWDNWTEAAISMLLSNRLLKNGATKTMDSSLFKSEAEQGSVARGRKNAGKIKKSLFAVFELLRRSSLQ</sequence>
<dbReference type="Pfam" id="PF14727">
    <property type="entry name" value="PHTB1_N"/>
    <property type="match status" value="1"/>
</dbReference>